<evidence type="ECO:0000313" key="12">
    <source>
        <dbReference type="EMBL" id="CAF3968299.1"/>
    </source>
</evidence>
<sequence>MMHVSSIHLYGYLLNQILIESNAYLLSAISINFLLGFCNAYLLFQLGLKYNLTLNHAYWSAILFIINPATIFFLAPYSESLFLLSQLLGHYYLKSDKTFYTCLCFGFGSIVRSNGIISFGFILYYYMKKMYQRKQLIFPIHDFILCVLPFFLTQYFLYKQYCFERNIPLELQTYGFNNNLSMPLSNFSSAWCLQRIPLSYQYVQKVYWNVGFLNYWTWKQIPNFLLALPVLILIGDFIKTWFKIIRKDLWKRKFEYLFSNRIVYQSNIWFEQKDFFPHIIYMLFLSLFALFFMHIQVTTRFLFSSGPLLYFISADKLKQYDIKNRNLTKIFYLFKIESCLFYYYCVYVIIGICLFSNFLPWT</sequence>
<protein>
    <recommendedName>
        <fullName evidence="11">GPI mannosyltransferase 2</fullName>
        <ecNumber evidence="11">2.4.1.-</ecNumber>
    </recommendedName>
</protein>
<comment type="caution">
    <text evidence="12">The sequence shown here is derived from an EMBL/GenBank/DDBJ whole genome shotgun (WGS) entry which is preliminary data.</text>
</comment>
<comment type="caution">
    <text evidence="11">Lacks conserved residue(s) required for the propagation of feature annotation.</text>
</comment>
<accession>A0A8S2MPV2</accession>
<comment type="function">
    <text evidence="11">Mannosyltransferase involved in glycosylphosphatidylinositol-anchor biosynthesis.</text>
</comment>
<dbReference type="GO" id="GO:0004376">
    <property type="term" value="F:GPI mannosyltransferase activity"/>
    <property type="evidence" value="ECO:0007669"/>
    <property type="project" value="InterPro"/>
</dbReference>
<evidence type="ECO:0000256" key="2">
    <source>
        <dbReference type="ARBA" id="ARBA00004687"/>
    </source>
</evidence>
<feature type="transmembrane region" description="Helical" evidence="11">
    <location>
        <begin position="56"/>
        <end position="78"/>
    </location>
</feature>
<comment type="subcellular location">
    <subcellularLocation>
        <location evidence="1 11">Endoplasmic reticulum membrane</location>
        <topology evidence="1 11">Multi-pass membrane protein</topology>
    </subcellularLocation>
</comment>
<dbReference type="EC" id="2.4.1.-" evidence="11"/>
<dbReference type="GO" id="GO:0006506">
    <property type="term" value="P:GPI anchor biosynthetic process"/>
    <property type="evidence" value="ECO:0007669"/>
    <property type="project" value="UniProtKB-KW"/>
</dbReference>
<dbReference type="GO" id="GO:0031501">
    <property type="term" value="C:mannosyltransferase complex"/>
    <property type="evidence" value="ECO:0007669"/>
    <property type="project" value="TreeGrafter"/>
</dbReference>
<keyword evidence="5 11" id="KW-0328">Glycosyltransferase</keyword>
<evidence type="ECO:0000256" key="8">
    <source>
        <dbReference type="ARBA" id="ARBA00022824"/>
    </source>
</evidence>
<proteinExistence type="inferred from homology"/>
<evidence type="ECO:0000256" key="3">
    <source>
        <dbReference type="ARBA" id="ARBA00008698"/>
    </source>
</evidence>
<dbReference type="PANTHER" id="PTHR12468">
    <property type="entry name" value="GPI MANNOSYLTRANSFERASE 2"/>
    <property type="match status" value="1"/>
</dbReference>
<keyword evidence="6 11" id="KW-0808">Transferase</keyword>
<dbReference type="EMBL" id="CAJOBH010003844">
    <property type="protein sequence ID" value="CAF3968299.1"/>
    <property type="molecule type" value="Genomic_DNA"/>
</dbReference>
<feature type="transmembrane region" description="Helical" evidence="11">
    <location>
        <begin position="275"/>
        <end position="295"/>
    </location>
</feature>
<feature type="transmembrane region" description="Helical" evidence="11">
    <location>
        <begin position="136"/>
        <end position="158"/>
    </location>
</feature>
<evidence type="ECO:0000256" key="1">
    <source>
        <dbReference type="ARBA" id="ARBA00004477"/>
    </source>
</evidence>
<organism evidence="12 13">
    <name type="scientific">Rotaria magnacalcarata</name>
    <dbReference type="NCBI Taxonomy" id="392030"/>
    <lineage>
        <taxon>Eukaryota</taxon>
        <taxon>Metazoa</taxon>
        <taxon>Spiralia</taxon>
        <taxon>Gnathifera</taxon>
        <taxon>Rotifera</taxon>
        <taxon>Eurotatoria</taxon>
        <taxon>Bdelloidea</taxon>
        <taxon>Philodinida</taxon>
        <taxon>Philodinidae</taxon>
        <taxon>Rotaria</taxon>
    </lineage>
</organism>
<evidence type="ECO:0000256" key="10">
    <source>
        <dbReference type="ARBA" id="ARBA00023136"/>
    </source>
</evidence>
<evidence type="ECO:0000313" key="13">
    <source>
        <dbReference type="Proteomes" id="UP000681967"/>
    </source>
</evidence>
<keyword evidence="7 11" id="KW-0812">Transmembrane</keyword>
<name>A0A8S2MPV2_9BILA</name>
<dbReference type="PANTHER" id="PTHR12468:SF2">
    <property type="entry name" value="GPI MANNOSYLTRANSFERASE 2"/>
    <property type="match status" value="1"/>
</dbReference>
<keyword evidence="4 11" id="KW-0337">GPI-anchor biosynthesis</keyword>
<keyword evidence="10 11" id="KW-0472">Membrane</keyword>
<evidence type="ECO:0000256" key="6">
    <source>
        <dbReference type="ARBA" id="ARBA00022679"/>
    </source>
</evidence>
<comment type="similarity">
    <text evidence="3 11">Belongs to the PIGV family.</text>
</comment>
<reference evidence="12" key="1">
    <citation type="submission" date="2021-02" db="EMBL/GenBank/DDBJ databases">
        <authorList>
            <person name="Nowell W R."/>
        </authorList>
    </citation>
    <scope>NUCLEOTIDE SEQUENCE</scope>
</reference>
<feature type="transmembrane region" description="Helical" evidence="11">
    <location>
        <begin position="23"/>
        <end position="44"/>
    </location>
</feature>
<gene>
    <name evidence="12" type="ORF">BYL167_LOCUS11934</name>
</gene>
<feature type="transmembrane region" description="Helical" evidence="11">
    <location>
        <begin position="221"/>
        <end position="242"/>
    </location>
</feature>
<evidence type="ECO:0000256" key="7">
    <source>
        <dbReference type="ARBA" id="ARBA00022692"/>
    </source>
</evidence>
<dbReference type="GO" id="GO:0005789">
    <property type="term" value="C:endoplasmic reticulum membrane"/>
    <property type="evidence" value="ECO:0007669"/>
    <property type="project" value="UniProtKB-SubCell"/>
</dbReference>
<keyword evidence="9 11" id="KW-1133">Transmembrane helix</keyword>
<evidence type="ECO:0000256" key="5">
    <source>
        <dbReference type="ARBA" id="ARBA00022676"/>
    </source>
</evidence>
<dbReference type="GO" id="GO:0000009">
    <property type="term" value="F:alpha-1,6-mannosyltransferase activity"/>
    <property type="evidence" value="ECO:0007669"/>
    <property type="project" value="InterPro"/>
</dbReference>
<dbReference type="InterPro" id="IPR007315">
    <property type="entry name" value="PIG-V/Gpi18"/>
</dbReference>
<dbReference type="Pfam" id="PF04188">
    <property type="entry name" value="Mannosyl_trans2"/>
    <property type="match status" value="1"/>
</dbReference>
<comment type="pathway">
    <text evidence="2 11">Glycolipid biosynthesis; glycosylphosphatidylinositol-anchor biosynthesis.</text>
</comment>
<dbReference type="Proteomes" id="UP000681967">
    <property type="component" value="Unassembled WGS sequence"/>
</dbReference>
<evidence type="ECO:0000256" key="11">
    <source>
        <dbReference type="RuleBase" id="RU363112"/>
    </source>
</evidence>
<evidence type="ECO:0000256" key="4">
    <source>
        <dbReference type="ARBA" id="ARBA00022502"/>
    </source>
</evidence>
<dbReference type="AlphaFoldDB" id="A0A8S2MPV2"/>
<evidence type="ECO:0000256" key="9">
    <source>
        <dbReference type="ARBA" id="ARBA00022989"/>
    </source>
</evidence>
<keyword evidence="8 11" id="KW-0256">Endoplasmic reticulum</keyword>
<feature type="transmembrane region" description="Helical" evidence="11">
    <location>
        <begin position="339"/>
        <end position="359"/>
    </location>
</feature>
<feature type="transmembrane region" description="Helical" evidence="11">
    <location>
        <begin position="98"/>
        <end position="124"/>
    </location>
</feature>